<reference evidence="14 15" key="1">
    <citation type="journal article" date="2014" name="Nat. Genet.">
        <title>Whole-genome sequence of a flatfish provides insights into ZW sex chromosome evolution and adaptation to a benthic lifestyle.</title>
        <authorList>
            <person name="Chen S."/>
            <person name="Zhang G."/>
            <person name="Shao C."/>
            <person name="Huang Q."/>
            <person name="Liu G."/>
            <person name="Zhang P."/>
            <person name="Song W."/>
            <person name="An N."/>
            <person name="Chalopin D."/>
            <person name="Volff J.N."/>
            <person name="Hong Y."/>
            <person name="Li Q."/>
            <person name="Sha Z."/>
            <person name="Zhou H."/>
            <person name="Xie M."/>
            <person name="Yu Q."/>
            <person name="Liu Y."/>
            <person name="Xiang H."/>
            <person name="Wang N."/>
            <person name="Wu K."/>
            <person name="Yang C."/>
            <person name="Zhou Q."/>
            <person name="Liao X."/>
            <person name="Yang L."/>
            <person name="Hu Q."/>
            <person name="Zhang J."/>
            <person name="Meng L."/>
            <person name="Jin L."/>
            <person name="Tian Y."/>
            <person name="Lian J."/>
            <person name="Yang J."/>
            <person name="Miao G."/>
            <person name="Liu S."/>
            <person name="Liang Z."/>
            <person name="Yan F."/>
            <person name="Li Y."/>
            <person name="Sun B."/>
            <person name="Zhang H."/>
            <person name="Zhang J."/>
            <person name="Zhu Y."/>
            <person name="Du M."/>
            <person name="Zhao Y."/>
            <person name="Schartl M."/>
            <person name="Tang Q."/>
            <person name="Wang J."/>
        </authorList>
    </citation>
    <scope>NUCLEOTIDE SEQUENCE</scope>
</reference>
<evidence type="ECO:0000256" key="11">
    <source>
        <dbReference type="ARBA" id="ARBA00023242"/>
    </source>
</evidence>
<protein>
    <recommendedName>
        <fullName evidence="2">DNA (cytosine-5-)-methyltransferase</fullName>
        <ecNumber evidence="2">2.1.1.37</ecNumber>
    </recommendedName>
</protein>
<keyword evidence="11" id="KW-0539">Nucleus</keyword>
<dbReference type="EC" id="2.1.1.37" evidence="2"/>
<dbReference type="PANTHER" id="PTHR23068:SF9">
    <property type="entry name" value="DNA (CYTOSINE-5)-METHYLTRANSFERASE 3B"/>
    <property type="match status" value="1"/>
</dbReference>
<proteinExistence type="predicted"/>
<feature type="region of interest" description="Disordered" evidence="12">
    <location>
        <begin position="1"/>
        <end position="25"/>
    </location>
</feature>
<evidence type="ECO:0000256" key="5">
    <source>
        <dbReference type="ARBA" id="ARBA00022679"/>
    </source>
</evidence>
<evidence type="ECO:0000256" key="3">
    <source>
        <dbReference type="ARBA" id="ARBA00022491"/>
    </source>
</evidence>
<keyword evidence="15" id="KW-1185">Reference proteome</keyword>
<dbReference type="Pfam" id="PF21255">
    <property type="entry name" value="DNMT3_ADD_GATA1-like"/>
    <property type="match status" value="1"/>
</dbReference>
<evidence type="ECO:0000256" key="8">
    <source>
        <dbReference type="ARBA" id="ARBA00022771"/>
    </source>
</evidence>
<dbReference type="GO" id="GO:0003677">
    <property type="term" value="F:DNA binding"/>
    <property type="evidence" value="ECO:0007669"/>
    <property type="project" value="UniProtKB-KW"/>
</dbReference>
<evidence type="ECO:0000256" key="1">
    <source>
        <dbReference type="ARBA" id="ARBA00004123"/>
    </source>
</evidence>
<dbReference type="SUPFAM" id="SSF53335">
    <property type="entry name" value="S-adenosyl-L-methionine-dependent methyltransferases"/>
    <property type="match status" value="1"/>
</dbReference>
<evidence type="ECO:0000313" key="15">
    <source>
        <dbReference type="Proteomes" id="UP000265120"/>
    </source>
</evidence>
<dbReference type="Gene3D" id="3.30.40.10">
    <property type="entry name" value="Zinc/RING finger domain, C3HC4 (zinc finger)"/>
    <property type="match status" value="1"/>
</dbReference>
<evidence type="ECO:0000256" key="7">
    <source>
        <dbReference type="ARBA" id="ARBA00022723"/>
    </source>
</evidence>
<keyword evidence="3" id="KW-0678">Repressor</keyword>
<dbReference type="Pfam" id="PF17980">
    <property type="entry name" value="ADD_DNMT3"/>
    <property type="match status" value="1"/>
</dbReference>
<dbReference type="GO" id="GO:0051718">
    <property type="term" value="F:DNA (cytosine-5-)-methyltransferase activity, acting on CpG substrates"/>
    <property type="evidence" value="ECO:0007669"/>
    <property type="project" value="TreeGrafter"/>
</dbReference>
<evidence type="ECO:0000259" key="13">
    <source>
        <dbReference type="PROSITE" id="PS51533"/>
    </source>
</evidence>
<comment type="subcellular location">
    <subcellularLocation>
        <location evidence="1">Nucleus</location>
    </subcellularLocation>
</comment>
<dbReference type="KEGG" id="csem:103385436"/>
<dbReference type="InParanoid" id="A0A3P8WPY8"/>
<evidence type="ECO:0000256" key="10">
    <source>
        <dbReference type="ARBA" id="ARBA00023125"/>
    </source>
</evidence>
<reference evidence="14" key="2">
    <citation type="submission" date="2025-08" db="UniProtKB">
        <authorList>
            <consortium name="Ensembl"/>
        </authorList>
    </citation>
    <scope>IDENTIFICATION</scope>
</reference>
<dbReference type="AlphaFoldDB" id="A0A3P8WPY8"/>
<dbReference type="InterPro" id="IPR040552">
    <property type="entry name" value="DNMT3_ADD_GATA1-like"/>
</dbReference>
<dbReference type="PANTHER" id="PTHR23068">
    <property type="entry name" value="DNA CYTOSINE-5- -METHYLTRANSFERASE 3-RELATED"/>
    <property type="match status" value="1"/>
</dbReference>
<keyword evidence="7" id="KW-0479">Metal-binding</keyword>
<dbReference type="InterPro" id="IPR025766">
    <property type="entry name" value="ADD"/>
</dbReference>
<evidence type="ECO:0000256" key="2">
    <source>
        <dbReference type="ARBA" id="ARBA00011975"/>
    </source>
</evidence>
<dbReference type="FunFam" id="3.40.50.150:FF:000008">
    <property type="entry name" value="DNA (Cytosine-5)-methyltransferase 3A isoform X1"/>
    <property type="match status" value="1"/>
</dbReference>
<evidence type="ECO:0000256" key="12">
    <source>
        <dbReference type="SAM" id="MobiDB-lite"/>
    </source>
</evidence>
<dbReference type="InterPro" id="IPR001525">
    <property type="entry name" value="C5_MeTfrase"/>
</dbReference>
<sequence>MDKVETEKTFPLSKSDNPEDQVKPMDWANEGFLPIGETRLKPTQTDGNPLAHSVLRNSLPEDFSTAELQAVSLCKNKAASEEPYSREQMVKEVLKSNCNIEDFCLSCGKREAATFHPLFEGGLCQTCKDVYLEMSYIYDEDGSQSYCAICCGGREVLLCANANCYRCFCVDCLDILVNPGTPNSVGFEDPWSCYMCQPLLQHGVLKCRRDWNLKLQELFTNDNVQEFEKPKMYPPLPTEQRRPIRVLSLFDGIATGYLVLKDLGFKVDLYVASEICEDSISLGYVRHEGKIQYARDIRSITSRNIQEWGPFDLVIGGSPYDDLSTVNPAGKGLYEGTGRLFFEFYRLLSEAMPKEGEERPFFWMFENVVTMPVEVKRDISRFLECNPVMIDAVEVSAAHRARYFWGNLPDMNRPLCASSTDKLELQDCLHSGRVAKYGKLRTEDQHCPVLMNGKEDILWCTELERILGFPVHYTDVADMEPAVRMKLLGRSWSVPVIRHLFAPLRDYFDCE</sequence>
<evidence type="ECO:0000256" key="4">
    <source>
        <dbReference type="ARBA" id="ARBA00022603"/>
    </source>
</evidence>
<dbReference type="PROSITE" id="PS51533">
    <property type="entry name" value="ADD"/>
    <property type="match status" value="1"/>
</dbReference>
<dbReference type="SUPFAM" id="SSF57903">
    <property type="entry name" value="FYVE/PHD zinc finger"/>
    <property type="match status" value="1"/>
</dbReference>
<dbReference type="GO" id="GO:0008270">
    <property type="term" value="F:zinc ion binding"/>
    <property type="evidence" value="ECO:0007669"/>
    <property type="project" value="UniProtKB-KW"/>
</dbReference>
<name>A0A3P8WPY8_CYNSE</name>
<dbReference type="Ensembl" id="ENSCSET00000028935.1">
    <property type="protein sequence ID" value="ENSCSEP00000028552.1"/>
    <property type="gene ID" value="ENSCSEG00000018277.1"/>
</dbReference>
<dbReference type="GO" id="GO:0000122">
    <property type="term" value="P:negative regulation of transcription by RNA polymerase II"/>
    <property type="evidence" value="ECO:0007669"/>
    <property type="project" value="TreeGrafter"/>
</dbReference>
<keyword evidence="6" id="KW-0949">S-adenosyl-L-methionine</keyword>
<dbReference type="OMA" id="CNICEGR"/>
<dbReference type="InterPro" id="IPR049554">
    <property type="entry name" value="DNMT3_ADD_PHD"/>
</dbReference>
<keyword evidence="10" id="KW-0238">DNA-binding</keyword>
<dbReference type="GO" id="GO:0032259">
    <property type="term" value="P:methylation"/>
    <property type="evidence" value="ECO:0007669"/>
    <property type="project" value="UniProtKB-KW"/>
</dbReference>
<keyword evidence="8" id="KW-0863">Zinc-finger</keyword>
<reference evidence="14" key="3">
    <citation type="submission" date="2025-09" db="UniProtKB">
        <authorList>
            <consortium name="Ensembl"/>
        </authorList>
    </citation>
    <scope>IDENTIFICATION</scope>
</reference>
<keyword evidence="9" id="KW-0862">Zinc</keyword>
<dbReference type="InterPro" id="IPR011011">
    <property type="entry name" value="Znf_FYVE_PHD"/>
</dbReference>
<accession>A0A3P8WPY8</accession>
<evidence type="ECO:0000313" key="14">
    <source>
        <dbReference type="Ensembl" id="ENSCSEP00000028552.1"/>
    </source>
</evidence>
<dbReference type="STRING" id="244447.ENSCSEP00000028552"/>
<evidence type="ECO:0000256" key="9">
    <source>
        <dbReference type="ARBA" id="ARBA00022833"/>
    </source>
</evidence>
<dbReference type="InterPro" id="IPR050390">
    <property type="entry name" value="C5-Methyltransferase"/>
</dbReference>
<dbReference type="Proteomes" id="UP000265120">
    <property type="component" value="Chromosome 1"/>
</dbReference>
<evidence type="ECO:0000256" key="6">
    <source>
        <dbReference type="ARBA" id="ARBA00022691"/>
    </source>
</evidence>
<keyword evidence="5" id="KW-0808">Transferase</keyword>
<dbReference type="InterPro" id="IPR029063">
    <property type="entry name" value="SAM-dependent_MTases_sf"/>
</dbReference>
<dbReference type="InterPro" id="IPR013083">
    <property type="entry name" value="Znf_RING/FYVE/PHD"/>
</dbReference>
<keyword evidence="4" id="KW-0489">Methyltransferase</keyword>
<dbReference type="GeneTree" id="ENSGT00940000156928"/>
<feature type="domain" description="PHD-type" evidence="13">
    <location>
        <begin position="92"/>
        <end position="224"/>
    </location>
</feature>
<dbReference type="Pfam" id="PF00145">
    <property type="entry name" value="DNA_methylase"/>
    <property type="match status" value="1"/>
</dbReference>
<organism evidence="14 15">
    <name type="scientific">Cynoglossus semilaevis</name>
    <name type="common">Tongue sole</name>
    <dbReference type="NCBI Taxonomy" id="244447"/>
    <lineage>
        <taxon>Eukaryota</taxon>
        <taxon>Metazoa</taxon>
        <taxon>Chordata</taxon>
        <taxon>Craniata</taxon>
        <taxon>Vertebrata</taxon>
        <taxon>Euteleostomi</taxon>
        <taxon>Actinopterygii</taxon>
        <taxon>Neopterygii</taxon>
        <taxon>Teleostei</taxon>
        <taxon>Neoteleostei</taxon>
        <taxon>Acanthomorphata</taxon>
        <taxon>Carangaria</taxon>
        <taxon>Pleuronectiformes</taxon>
        <taxon>Pleuronectoidei</taxon>
        <taxon>Cynoglossidae</taxon>
        <taxon>Cynoglossinae</taxon>
        <taxon>Cynoglossus</taxon>
    </lineage>
</organism>
<dbReference type="GO" id="GO:0005634">
    <property type="term" value="C:nucleus"/>
    <property type="evidence" value="ECO:0007669"/>
    <property type="project" value="UniProtKB-SubCell"/>
</dbReference>
<dbReference type="Gene3D" id="3.40.50.150">
    <property type="entry name" value="Vaccinia Virus protein VP39"/>
    <property type="match status" value="2"/>
</dbReference>